<evidence type="ECO:0000313" key="2">
    <source>
        <dbReference type="Proteomes" id="UP000016626"/>
    </source>
</evidence>
<dbReference type="AlphaFoldDB" id="U2RKD6"/>
<protein>
    <submittedName>
        <fullName evidence="1">Uncharacterized protein</fullName>
    </submittedName>
</protein>
<accession>U2RKD6</accession>
<dbReference type="EMBL" id="AWVM01000012">
    <property type="protein sequence ID" value="ERK53983.1"/>
    <property type="molecule type" value="Genomic_DNA"/>
</dbReference>
<name>U2RKD6_LEPWF</name>
<organism evidence="1 2">
    <name type="scientific">Leptotrichia wadei (strain F0279)</name>
    <dbReference type="NCBI Taxonomy" id="888055"/>
    <lineage>
        <taxon>Bacteria</taxon>
        <taxon>Fusobacteriati</taxon>
        <taxon>Fusobacteriota</taxon>
        <taxon>Fusobacteriia</taxon>
        <taxon>Fusobacteriales</taxon>
        <taxon>Leptotrichiaceae</taxon>
        <taxon>Leptotrichia</taxon>
    </lineage>
</organism>
<proteinExistence type="predicted"/>
<dbReference type="PATRIC" id="fig|888055.3.peg.203"/>
<gene>
    <name evidence="1" type="ORF">HMPREF9015_00208</name>
</gene>
<sequence length="47" mass="5692">MEEKYNPEISVRISMSDYKKEEWLLNLPLYMTEEIGNIIEKVKNDKE</sequence>
<dbReference type="Proteomes" id="UP000016626">
    <property type="component" value="Unassembled WGS sequence"/>
</dbReference>
<dbReference type="HOGENOM" id="CLU_3169797_0_0_0"/>
<comment type="caution">
    <text evidence="1">The sequence shown here is derived from an EMBL/GenBank/DDBJ whole genome shotgun (WGS) entry which is preliminary data.</text>
</comment>
<evidence type="ECO:0000313" key="1">
    <source>
        <dbReference type="EMBL" id="ERK53983.1"/>
    </source>
</evidence>
<reference evidence="1 2" key="1">
    <citation type="submission" date="2013-06" db="EMBL/GenBank/DDBJ databases">
        <authorList>
            <person name="Weinstock G."/>
            <person name="Sodergren E."/>
            <person name="Lobos E.A."/>
            <person name="Fulton L."/>
            <person name="Fulton R."/>
            <person name="Courtney L."/>
            <person name="Fronick C."/>
            <person name="O'Laughlin M."/>
            <person name="Godfrey J."/>
            <person name="Wilson R.M."/>
            <person name="Miner T."/>
            <person name="Farmer C."/>
            <person name="Delehaunty K."/>
            <person name="Cordes M."/>
            <person name="Minx P."/>
            <person name="Tomlinson C."/>
            <person name="Chen J."/>
            <person name="Wollam A."/>
            <person name="Pepin K.H."/>
            <person name="Bhonagiri V."/>
            <person name="Zhang X."/>
            <person name="Warren W."/>
            <person name="Mitreva M."/>
            <person name="Mardis E.R."/>
            <person name="Wilson R.K."/>
        </authorList>
    </citation>
    <scope>NUCLEOTIDE SEQUENCE [LARGE SCALE GENOMIC DNA]</scope>
    <source>
        <strain evidence="1 2">F0279</strain>
    </source>
</reference>